<evidence type="ECO:0000313" key="1">
    <source>
        <dbReference type="EMBL" id="PVZ95963.1"/>
    </source>
</evidence>
<dbReference type="PROSITE" id="PS51273">
    <property type="entry name" value="GATASE_TYPE_1"/>
    <property type="match status" value="1"/>
</dbReference>
<gene>
    <name evidence="1" type="ORF">DDQ50_05775</name>
</gene>
<dbReference type="EMBL" id="QEOP01000001">
    <property type="protein sequence ID" value="PVZ95963.1"/>
    <property type="molecule type" value="Genomic_DNA"/>
</dbReference>
<proteinExistence type="predicted"/>
<dbReference type="GO" id="GO:0006598">
    <property type="term" value="P:polyamine catabolic process"/>
    <property type="evidence" value="ECO:0007669"/>
    <property type="project" value="TreeGrafter"/>
</dbReference>
<reference evidence="1 2" key="1">
    <citation type="submission" date="2018-05" db="EMBL/GenBank/DDBJ databases">
        <title>Amnibacterium sp. M8JJ-5, whole genome shotgun sequence.</title>
        <authorList>
            <person name="Tuo L."/>
        </authorList>
    </citation>
    <scope>NUCLEOTIDE SEQUENCE [LARGE SCALE GENOMIC DNA]</scope>
    <source>
        <strain evidence="1 2">M8JJ-5</strain>
    </source>
</reference>
<keyword evidence="2" id="KW-1185">Reference proteome</keyword>
<dbReference type="InterPro" id="IPR011697">
    <property type="entry name" value="Peptidase_C26"/>
</dbReference>
<dbReference type="Proteomes" id="UP000244893">
    <property type="component" value="Unassembled WGS sequence"/>
</dbReference>
<dbReference type="Pfam" id="PF07722">
    <property type="entry name" value="Peptidase_C26"/>
    <property type="match status" value="1"/>
</dbReference>
<dbReference type="InterPro" id="IPR044668">
    <property type="entry name" value="PuuD-like"/>
</dbReference>
<organism evidence="1 2">
    <name type="scientific">Amnibacterium flavum</name>
    <dbReference type="NCBI Taxonomy" id="2173173"/>
    <lineage>
        <taxon>Bacteria</taxon>
        <taxon>Bacillati</taxon>
        <taxon>Actinomycetota</taxon>
        <taxon>Actinomycetes</taxon>
        <taxon>Micrococcales</taxon>
        <taxon>Microbacteriaceae</taxon>
        <taxon>Amnibacterium</taxon>
    </lineage>
</organism>
<accession>A0A2V1HTR7</accession>
<protein>
    <submittedName>
        <fullName evidence="1">Gamma-glutamyl-gamma-aminobutyrate hydrolase</fullName>
    </submittedName>
</protein>
<evidence type="ECO:0000313" key="2">
    <source>
        <dbReference type="Proteomes" id="UP000244893"/>
    </source>
</evidence>
<dbReference type="PANTHER" id="PTHR43235:SF1">
    <property type="entry name" value="GLUTAMINE AMIDOTRANSFERASE PB2B2.05-RELATED"/>
    <property type="match status" value="1"/>
</dbReference>
<name>A0A2V1HTR7_9MICO</name>
<dbReference type="InterPro" id="IPR029062">
    <property type="entry name" value="Class_I_gatase-like"/>
</dbReference>
<keyword evidence="1" id="KW-0378">Hydrolase</keyword>
<dbReference type="CDD" id="cd01745">
    <property type="entry name" value="GATase1_2"/>
    <property type="match status" value="1"/>
</dbReference>
<dbReference type="Gene3D" id="3.40.50.880">
    <property type="match status" value="1"/>
</dbReference>
<dbReference type="RefSeq" id="WP_116755697.1">
    <property type="nucleotide sequence ID" value="NZ_JBHUEX010000001.1"/>
</dbReference>
<dbReference type="OrthoDB" id="9813383at2"/>
<dbReference type="SUPFAM" id="SSF52317">
    <property type="entry name" value="Class I glutamine amidotransferase-like"/>
    <property type="match status" value="1"/>
</dbReference>
<sequence length="244" mass="26257">MASSASDTRPPLIGLTSYLEQASQGVWNYRAALLPEVYLIAVREAGGIPVLLPPHSPDPEAVGRVLDGIDALVLTGGADVDPALYGADRHERTQDPRHDRDAWESALLAAAIDRDMPFLAICRGAQLLNVTLGGTLHQHLPDVVGSEKYQPAPAVFGTVDVEVQHGSRLQRLLGSVGDRLTVHAYHHQAVDRVAEPLLVSARSDDGVIEALELPSARFGVGVQWHPEEDAADRRLFTALVDAAR</sequence>
<comment type="caution">
    <text evidence="1">The sequence shown here is derived from an EMBL/GenBank/DDBJ whole genome shotgun (WGS) entry which is preliminary data.</text>
</comment>
<dbReference type="GO" id="GO:0005829">
    <property type="term" value="C:cytosol"/>
    <property type="evidence" value="ECO:0007669"/>
    <property type="project" value="TreeGrafter"/>
</dbReference>
<dbReference type="PANTHER" id="PTHR43235">
    <property type="entry name" value="GLUTAMINE AMIDOTRANSFERASE PB2B2.05-RELATED"/>
    <property type="match status" value="1"/>
</dbReference>
<dbReference type="AlphaFoldDB" id="A0A2V1HTR7"/>
<dbReference type="GO" id="GO:0033969">
    <property type="term" value="F:gamma-glutamyl-gamma-aminobutyrate hydrolase activity"/>
    <property type="evidence" value="ECO:0007669"/>
    <property type="project" value="TreeGrafter"/>
</dbReference>